<feature type="transmembrane region" description="Helical" evidence="1">
    <location>
        <begin position="255"/>
        <end position="275"/>
    </location>
</feature>
<keyword evidence="1" id="KW-0812">Transmembrane</keyword>
<organism evidence="2 3">
    <name type="scientific">Actinomycetospora flava</name>
    <dbReference type="NCBI Taxonomy" id="3129232"/>
    <lineage>
        <taxon>Bacteria</taxon>
        <taxon>Bacillati</taxon>
        <taxon>Actinomycetota</taxon>
        <taxon>Actinomycetes</taxon>
        <taxon>Pseudonocardiales</taxon>
        <taxon>Pseudonocardiaceae</taxon>
        <taxon>Actinomycetospora</taxon>
    </lineage>
</organism>
<keyword evidence="1" id="KW-1133">Transmembrane helix</keyword>
<feature type="transmembrane region" description="Helical" evidence="1">
    <location>
        <begin position="7"/>
        <end position="30"/>
    </location>
</feature>
<feature type="transmembrane region" description="Helical" evidence="1">
    <location>
        <begin position="340"/>
        <end position="362"/>
    </location>
</feature>
<evidence type="ECO:0000256" key="1">
    <source>
        <dbReference type="SAM" id="Phobius"/>
    </source>
</evidence>
<name>A0ABU8M6I3_9PSEU</name>
<keyword evidence="1" id="KW-0472">Membrane</keyword>
<sequence length="530" mass="54012">MTRGHRGALVTAAVAAVPVVVVLLPAQLVVMDGGLHLSSSVALRGMLAGRWPDLLVWHPGLPPNLLVELLLGATSGVLDADVVVRGTVVLALVGFAAGAVALVRAAGAPTWTALLLLPVQMSASLLVGLLGFVVAIVPALFAVALALRRAHDPPAAGLTALLVLSWLTHLVPTVAATIAVVAVVFCALLAENGVGRAAVLTVRRLAVPLGVLAVLAAAFAASGGTGGSQAVGLFDRGGDVLALRTPLVALAHPEYRLAALLALALYGATAVLLVVRVRARRPVVAADGLLVAAVVLGLAAAAAPDRFGSASYIGGRLSLFLPLLLGAWIASAWRPDATRLVRGTVVVAATLTAVVAVALPVARAGPLLSLGRDLAEVRTLAPCAPAGSTIAALSVAGGDDRATRMTPLVDLSGYLAADRDLLDLRNAAGSVDYYVWTLTPAARPVPRLVASDADLDEVPPAVTLGAAVAAGYPLETVLVTGRRDAVPAVLDDPEWRRTEADLQASYRRVAVTATGYGELWVRRDVASTCG</sequence>
<keyword evidence="3" id="KW-1185">Reference proteome</keyword>
<dbReference type="Proteomes" id="UP001369736">
    <property type="component" value="Unassembled WGS sequence"/>
</dbReference>
<dbReference type="RefSeq" id="WP_337703843.1">
    <property type="nucleotide sequence ID" value="NZ_JBBEGM010000005.1"/>
</dbReference>
<accession>A0ABU8M6I3</accession>
<feature type="transmembrane region" description="Helical" evidence="1">
    <location>
        <begin position="313"/>
        <end position="333"/>
    </location>
</feature>
<feature type="transmembrane region" description="Helical" evidence="1">
    <location>
        <begin position="166"/>
        <end position="190"/>
    </location>
</feature>
<gene>
    <name evidence="2" type="ORF">WCD58_14955</name>
</gene>
<evidence type="ECO:0000313" key="2">
    <source>
        <dbReference type="EMBL" id="MEJ2862469.1"/>
    </source>
</evidence>
<protein>
    <submittedName>
        <fullName evidence="2">Uncharacterized protein</fullName>
    </submittedName>
</protein>
<feature type="transmembrane region" description="Helical" evidence="1">
    <location>
        <begin position="123"/>
        <end position="146"/>
    </location>
</feature>
<reference evidence="2 3" key="1">
    <citation type="submission" date="2024-03" db="EMBL/GenBank/DDBJ databases">
        <title>Actinomycetospora sp. OC33-EN07, a novel actinomycete isolated from wild orchid (Aerides multiflora).</title>
        <authorList>
            <person name="Suriyachadkun C."/>
        </authorList>
    </citation>
    <scope>NUCLEOTIDE SEQUENCE [LARGE SCALE GENOMIC DNA]</scope>
    <source>
        <strain evidence="2 3">OC33-EN07</strain>
    </source>
</reference>
<evidence type="ECO:0000313" key="3">
    <source>
        <dbReference type="Proteomes" id="UP001369736"/>
    </source>
</evidence>
<feature type="transmembrane region" description="Helical" evidence="1">
    <location>
        <begin position="282"/>
        <end position="301"/>
    </location>
</feature>
<proteinExistence type="predicted"/>
<dbReference type="EMBL" id="JBBEGM010000005">
    <property type="protein sequence ID" value="MEJ2862469.1"/>
    <property type="molecule type" value="Genomic_DNA"/>
</dbReference>
<feature type="transmembrane region" description="Helical" evidence="1">
    <location>
        <begin position="82"/>
        <end position="103"/>
    </location>
</feature>
<comment type="caution">
    <text evidence="2">The sequence shown here is derived from an EMBL/GenBank/DDBJ whole genome shotgun (WGS) entry which is preliminary data.</text>
</comment>
<feature type="transmembrane region" description="Helical" evidence="1">
    <location>
        <begin position="202"/>
        <end position="221"/>
    </location>
</feature>